<protein>
    <submittedName>
        <fullName evidence="1">Uncharacterized protein</fullName>
    </submittedName>
</protein>
<dbReference type="EMBL" id="CAKMUD010000094">
    <property type="protein sequence ID" value="CAH1599220.1"/>
    <property type="molecule type" value="Genomic_DNA"/>
</dbReference>
<dbReference type="RefSeq" id="WP_409589285.1">
    <property type="nucleotide sequence ID" value="NZ_CAKMTZ010000082.1"/>
</dbReference>
<gene>
    <name evidence="1" type="ORF">THF1A12_40061</name>
</gene>
<accession>A0AAU9QQU5</accession>
<evidence type="ECO:0000313" key="1">
    <source>
        <dbReference type="EMBL" id="CAH1599220.1"/>
    </source>
</evidence>
<evidence type="ECO:0000313" key="2">
    <source>
        <dbReference type="Proteomes" id="UP001295462"/>
    </source>
</evidence>
<dbReference type="AlphaFoldDB" id="A0AAU9QQU5"/>
<sequence>MNPLAEVCIKLSMIPVNGRIDNDIAETKHMNPAAKEYSLRELLYDVAQIKMITKSKENVLPYEKEELYKIELVLEHSSEVLKLDLLPAHMMRPRMPPQLFQVNNQGELSLKPNSFFDTFESAFNSVYRYYLAASKMLGAPHGTGKVIESVTYMPKLGRVDIEYQQDLSQERQDSLIEAIQARFKDPESVEGLFNHFLINFISGMTQKNAHAPYPVEENGQRYIQNHFEAQDWPEDKLSERYQDLLGETSFANHEGCPAYISHYERLIQYVREMIESAGLIQFPIEDAGGLLVSDKEELYIMPCGEKLVEAVTKLLDGYVDEQGYKLRDLITQYQSISKS</sequence>
<name>A0AAU9QQU5_9VIBR</name>
<proteinExistence type="predicted"/>
<organism evidence="1 2">
    <name type="scientific">Vibrio jasicida</name>
    <dbReference type="NCBI Taxonomy" id="766224"/>
    <lineage>
        <taxon>Bacteria</taxon>
        <taxon>Pseudomonadati</taxon>
        <taxon>Pseudomonadota</taxon>
        <taxon>Gammaproteobacteria</taxon>
        <taxon>Vibrionales</taxon>
        <taxon>Vibrionaceae</taxon>
        <taxon>Vibrio</taxon>
    </lineage>
</organism>
<comment type="caution">
    <text evidence="1">The sequence shown here is derived from an EMBL/GenBank/DDBJ whole genome shotgun (WGS) entry which is preliminary data.</text>
</comment>
<reference evidence="1" key="1">
    <citation type="submission" date="2022-01" db="EMBL/GenBank/DDBJ databases">
        <authorList>
            <person name="Lagorce A."/>
        </authorList>
    </citation>
    <scope>NUCLEOTIDE SEQUENCE</scope>
    <source>
        <strain evidence="1">Th15_F1_A12</strain>
    </source>
</reference>
<dbReference type="Proteomes" id="UP001295462">
    <property type="component" value="Unassembled WGS sequence"/>
</dbReference>